<dbReference type="STRING" id="1714016.BA724_13905"/>
<dbReference type="InterPro" id="IPR011335">
    <property type="entry name" value="Restrct_endonuc-II-like"/>
</dbReference>
<comment type="similarity">
    <text evidence="6">Belongs to the vsr family.</text>
</comment>
<evidence type="ECO:0000256" key="2">
    <source>
        <dbReference type="ARBA" id="ARBA00022759"/>
    </source>
</evidence>
<organism evidence="7 8">
    <name type="scientific">Domibacillus iocasae</name>
    <dbReference type="NCBI Taxonomy" id="1714016"/>
    <lineage>
        <taxon>Bacteria</taxon>
        <taxon>Bacillati</taxon>
        <taxon>Bacillota</taxon>
        <taxon>Bacilli</taxon>
        <taxon>Bacillales</taxon>
        <taxon>Bacillaceae</taxon>
        <taxon>Domibacillus</taxon>
    </lineage>
</organism>
<comment type="caution">
    <text evidence="7">The sequence shown here is derived from an EMBL/GenBank/DDBJ whole genome shotgun (WGS) entry which is preliminary data.</text>
</comment>
<keyword evidence="4 6" id="KW-0378">Hydrolase</keyword>
<evidence type="ECO:0000256" key="1">
    <source>
        <dbReference type="ARBA" id="ARBA00022722"/>
    </source>
</evidence>
<evidence type="ECO:0000313" key="7">
    <source>
        <dbReference type="EMBL" id="OES43340.1"/>
    </source>
</evidence>
<gene>
    <name evidence="7" type="ORF">BA724_13905</name>
</gene>
<evidence type="ECO:0000256" key="5">
    <source>
        <dbReference type="ARBA" id="ARBA00023204"/>
    </source>
</evidence>
<dbReference type="GO" id="GO:0016787">
    <property type="term" value="F:hydrolase activity"/>
    <property type="evidence" value="ECO:0007669"/>
    <property type="project" value="UniProtKB-KW"/>
</dbReference>
<protein>
    <recommendedName>
        <fullName evidence="6">Very short patch repair endonuclease</fullName>
        <ecNumber evidence="6">3.1.-.-</ecNumber>
    </recommendedName>
</protein>
<proteinExistence type="inferred from homology"/>
<dbReference type="EMBL" id="MAMP01000026">
    <property type="protein sequence ID" value="OES43340.1"/>
    <property type="molecule type" value="Genomic_DNA"/>
</dbReference>
<dbReference type="GO" id="GO:0004519">
    <property type="term" value="F:endonuclease activity"/>
    <property type="evidence" value="ECO:0007669"/>
    <property type="project" value="UniProtKB-KW"/>
</dbReference>
<dbReference type="RefSeq" id="WP_069939956.1">
    <property type="nucleotide sequence ID" value="NZ_MAMP01000026.1"/>
</dbReference>
<keyword evidence="5 6" id="KW-0234">DNA repair</keyword>
<keyword evidence="3 6" id="KW-0227">DNA damage</keyword>
<dbReference type="Proteomes" id="UP000095658">
    <property type="component" value="Unassembled WGS sequence"/>
</dbReference>
<dbReference type="Pfam" id="PF03852">
    <property type="entry name" value="Vsr"/>
    <property type="match status" value="1"/>
</dbReference>
<evidence type="ECO:0000313" key="8">
    <source>
        <dbReference type="Proteomes" id="UP000095658"/>
    </source>
</evidence>
<reference evidence="7 8" key="1">
    <citation type="submission" date="2016-06" db="EMBL/GenBank/DDBJ databases">
        <title>Domibacillus iocasae genome sequencing.</title>
        <authorList>
            <person name="Verma A."/>
            <person name="Pal Y."/>
            <person name="Ojha A.K."/>
            <person name="Krishnamurthi S."/>
        </authorList>
    </citation>
    <scope>NUCLEOTIDE SEQUENCE [LARGE SCALE GENOMIC DNA]</scope>
    <source>
        <strain evidence="7 8">DSM 29979</strain>
    </source>
</reference>
<dbReference type="CDD" id="cd00221">
    <property type="entry name" value="Vsr"/>
    <property type="match status" value="1"/>
</dbReference>
<name>A0A1E7DJR7_9BACI</name>
<keyword evidence="1 6" id="KW-0540">Nuclease</keyword>
<dbReference type="NCBIfam" id="TIGR00632">
    <property type="entry name" value="vsr"/>
    <property type="match status" value="1"/>
</dbReference>
<dbReference type="PIRSF" id="PIRSF018267">
    <property type="entry name" value="VSR_endonuc"/>
    <property type="match status" value="1"/>
</dbReference>
<keyword evidence="8" id="KW-1185">Reference proteome</keyword>
<accession>A0A1E7DJR7</accession>
<dbReference type="EC" id="3.1.-.-" evidence="6"/>
<evidence type="ECO:0000256" key="3">
    <source>
        <dbReference type="ARBA" id="ARBA00022763"/>
    </source>
</evidence>
<evidence type="ECO:0000256" key="4">
    <source>
        <dbReference type="ARBA" id="ARBA00022801"/>
    </source>
</evidence>
<dbReference type="InterPro" id="IPR004603">
    <property type="entry name" value="DNA_mismatch_endonuc_vsr"/>
</dbReference>
<evidence type="ECO:0000256" key="6">
    <source>
        <dbReference type="PIRNR" id="PIRNR018267"/>
    </source>
</evidence>
<dbReference type="GO" id="GO:0006298">
    <property type="term" value="P:mismatch repair"/>
    <property type="evidence" value="ECO:0007669"/>
    <property type="project" value="UniProtKB-UniRule"/>
</dbReference>
<dbReference type="AlphaFoldDB" id="A0A1E7DJR7"/>
<keyword evidence="2 6" id="KW-0255">Endonuclease</keyword>
<dbReference type="Gene3D" id="3.40.960.10">
    <property type="entry name" value="VSR Endonuclease"/>
    <property type="match status" value="1"/>
</dbReference>
<sequence length="140" mass="17104">MADNMTPEQRRKNMQAIRSQSKLENRVTKELWRRGFRFRKNDRSLFGKPDISIKKYKTVIFIDSCFWHGCEVHGNRPKSNQEYWDKKLERNRNRDEEVKAFYEEHGWNYKRIWEHEFKADFDKAVDEIESFINQAKKTAP</sequence>
<dbReference type="SUPFAM" id="SSF52980">
    <property type="entry name" value="Restriction endonuclease-like"/>
    <property type="match status" value="1"/>
</dbReference>
<dbReference type="OrthoDB" id="9801520at2"/>
<comment type="function">
    <text evidence="6">May nick specific sequences that contain T:G mispairs resulting from m5C-deamination.</text>
</comment>